<name>A0A183L4V4_9TREM</name>
<evidence type="ECO:0000313" key="3">
    <source>
        <dbReference type="WBParaSite" id="SCUD_0002236901-mRNA-1"/>
    </source>
</evidence>
<keyword evidence="2" id="KW-1185">Reference proteome</keyword>
<proteinExistence type="predicted"/>
<dbReference type="WBParaSite" id="SCUD_0002236901-mRNA-1">
    <property type="protein sequence ID" value="SCUD_0002236901-mRNA-1"/>
    <property type="gene ID" value="SCUD_0002236901"/>
</dbReference>
<evidence type="ECO:0000313" key="2">
    <source>
        <dbReference type="Proteomes" id="UP000279833"/>
    </source>
</evidence>
<evidence type="ECO:0000313" key="1">
    <source>
        <dbReference type="EMBL" id="VDP78704.1"/>
    </source>
</evidence>
<dbReference type="EMBL" id="UZAK01049138">
    <property type="protein sequence ID" value="VDP78704.1"/>
    <property type="molecule type" value="Genomic_DNA"/>
</dbReference>
<reference evidence="3" key="1">
    <citation type="submission" date="2016-06" db="UniProtKB">
        <authorList>
            <consortium name="WormBaseParasite"/>
        </authorList>
    </citation>
    <scope>IDENTIFICATION</scope>
</reference>
<organism evidence="3">
    <name type="scientific">Schistosoma curassoni</name>
    <dbReference type="NCBI Taxonomy" id="6186"/>
    <lineage>
        <taxon>Eukaryota</taxon>
        <taxon>Metazoa</taxon>
        <taxon>Spiralia</taxon>
        <taxon>Lophotrochozoa</taxon>
        <taxon>Platyhelminthes</taxon>
        <taxon>Trematoda</taxon>
        <taxon>Digenea</taxon>
        <taxon>Strigeidida</taxon>
        <taxon>Schistosomatoidea</taxon>
        <taxon>Schistosomatidae</taxon>
        <taxon>Schistosoma</taxon>
    </lineage>
</organism>
<accession>A0A183L4V4</accession>
<dbReference type="Proteomes" id="UP000279833">
    <property type="component" value="Unassembled WGS sequence"/>
</dbReference>
<dbReference type="AlphaFoldDB" id="A0A183L4V4"/>
<gene>
    <name evidence="1" type="ORF">SCUD_LOCUS22366</name>
</gene>
<sequence>MLFSAFIDIFTYFHLHHEHTRNRRRYCLVP</sequence>
<reference evidence="1 2" key="2">
    <citation type="submission" date="2018-11" db="EMBL/GenBank/DDBJ databases">
        <authorList>
            <consortium name="Pathogen Informatics"/>
        </authorList>
    </citation>
    <scope>NUCLEOTIDE SEQUENCE [LARGE SCALE GENOMIC DNA]</scope>
    <source>
        <strain evidence="1">Dakar</strain>
        <strain evidence="2">Dakar, Senegal</strain>
    </source>
</reference>
<protein>
    <submittedName>
        <fullName evidence="1 3">Uncharacterized protein</fullName>
    </submittedName>
</protein>